<reference evidence="2" key="1">
    <citation type="journal article" date="2022" name="bioRxiv">
        <title>Sequencing and chromosome-scale assembly of the giantPleurodeles waltlgenome.</title>
        <authorList>
            <person name="Brown T."/>
            <person name="Elewa A."/>
            <person name="Iarovenko S."/>
            <person name="Subramanian E."/>
            <person name="Araus A.J."/>
            <person name="Petzold A."/>
            <person name="Susuki M."/>
            <person name="Suzuki K.-i.T."/>
            <person name="Hayashi T."/>
            <person name="Toyoda A."/>
            <person name="Oliveira C."/>
            <person name="Osipova E."/>
            <person name="Leigh N.D."/>
            <person name="Simon A."/>
            <person name="Yun M.H."/>
        </authorList>
    </citation>
    <scope>NUCLEOTIDE SEQUENCE</scope>
    <source>
        <strain evidence="2">20211129_DDA</strain>
        <tissue evidence="2">Liver</tissue>
    </source>
</reference>
<evidence type="ECO:0000313" key="2">
    <source>
        <dbReference type="EMBL" id="KAJ1157935.1"/>
    </source>
</evidence>
<protein>
    <submittedName>
        <fullName evidence="2">Uncharacterized protein</fullName>
    </submittedName>
</protein>
<keyword evidence="3" id="KW-1185">Reference proteome</keyword>
<keyword evidence="1" id="KW-0732">Signal</keyword>
<comment type="caution">
    <text evidence="2">The sequence shown here is derived from an EMBL/GenBank/DDBJ whole genome shotgun (WGS) entry which is preliminary data.</text>
</comment>
<feature type="chain" id="PRO_5043989588" evidence="1">
    <location>
        <begin position="23"/>
        <end position="54"/>
    </location>
</feature>
<organism evidence="2 3">
    <name type="scientific">Pleurodeles waltl</name>
    <name type="common">Iberian ribbed newt</name>
    <dbReference type="NCBI Taxonomy" id="8319"/>
    <lineage>
        <taxon>Eukaryota</taxon>
        <taxon>Metazoa</taxon>
        <taxon>Chordata</taxon>
        <taxon>Craniata</taxon>
        <taxon>Vertebrata</taxon>
        <taxon>Euteleostomi</taxon>
        <taxon>Amphibia</taxon>
        <taxon>Batrachia</taxon>
        <taxon>Caudata</taxon>
        <taxon>Salamandroidea</taxon>
        <taxon>Salamandridae</taxon>
        <taxon>Pleurodelinae</taxon>
        <taxon>Pleurodeles</taxon>
    </lineage>
</organism>
<accession>A0AAV7S175</accession>
<name>A0AAV7S175_PLEWA</name>
<evidence type="ECO:0000313" key="3">
    <source>
        <dbReference type="Proteomes" id="UP001066276"/>
    </source>
</evidence>
<sequence length="54" mass="6278">LTAKFGVIVFLFFFFFMTQLKLSPKMAASTSWLKCSQPVKSQHEIRTILEVFMC</sequence>
<dbReference type="AlphaFoldDB" id="A0AAV7S175"/>
<feature type="signal peptide" evidence="1">
    <location>
        <begin position="1"/>
        <end position="22"/>
    </location>
</feature>
<feature type="non-terminal residue" evidence="2">
    <location>
        <position position="54"/>
    </location>
</feature>
<proteinExistence type="predicted"/>
<dbReference type="EMBL" id="JANPWB010000009">
    <property type="protein sequence ID" value="KAJ1157935.1"/>
    <property type="molecule type" value="Genomic_DNA"/>
</dbReference>
<dbReference type="Proteomes" id="UP001066276">
    <property type="component" value="Chromosome 5"/>
</dbReference>
<feature type="non-terminal residue" evidence="2">
    <location>
        <position position="1"/>
    </location>
</feature>
<gene>
    <name evidence="2" type="ORF">NDU88_010632</name>
</gene>
<evidence type="ECO:0000256" key="1">
    <source>
        <dbReference type="SAM" id="SignalP"/>
    </source>
</evidence>